<dbReference type="PANTHER" id="PTHR35092:SF1">
    <property type="entry name" value="CHLORINASE MJ1651"/>
    <property type="match status" value="1"/>
</dbReference>
<dbReference type="Gene3D" id="3.40.50.10790">
    <property type="entry name" value="S-adenosyl-l-methionine hydroxide adenosyltransferase, N-terminal"/>
    <property type="match status" value="1"/>
</dbReference>
<dbReference type="EMBL" id="BNAG01000003">
    <property type="protein sequence ID" value="GHE65217.1"/>
    <property type="molecule type" value="Genomic_DNA"/>
</dbReference>
<name>A0ABQ3I828_9BACT</name>
<keyword evidence="6" id="KW-1185">Reference proteome</keyword>
<dbReference type="Pfam" id="PF01887">
    <property type="entry name" value="SAM_HAT_N"/>
    <property type="match status" value="1"/>
</dbReference>
<comment type="similarity">
    <text evidence="2">Belongs to the SAM hydrolase / SAM-dependent halogenase family.</text>
</comment>
<protein>
    <recommendedName>
        <fullName evidence="7">S-adenosyl-l-methionine hydroxide adenosyltransferase</fullName>
    </recommendedName>
</protein>
<dbReference type="InterPro" id="IPR046470">
    <property type="entry name" value="SAM_HAT_C"/>
</dbReference>
<dbReference type="Pfam" id="PF20257">
    <property type="entry name" value="SAM_HAT_C"/>
    <property type="match status" value="1"/>
</dbReference>
<evidence type="ECO:0000256" key="1">
    <source>
        <dbReference type="ARBA" id="ARBA00022691"/>
    </source>
</evidence>
<dbReference type="InterPro" id="IPR002747">
    <property type="entry name" value="SAM_OH_AdoTrfase"/>
</dbReference>
<dbReference type="Gene3D" id="2.40.30.90">
    <property type="entry name" value="Bacterial fluorinating enzyme like"/>
    <property type="match status" value="1"/>
</dbReference>
<dbReference type="SUPFAM" id="SSF102522">
    <property type="entry name" value="Bacterial fluorinating enzyme, N-terminal domain"/>
    <property type="match status" value="1"/>
</dbReference>
<organism evidence="5 6">
    <name type="scientific">Roseivirga thermotolerans</name>
    <dbReference type="NCBI Taxonomy" id="1758176"/>
    <lineage>
        <taxon>Bacteria</taxon>
        <taxon>Pseudomonadati</taxon>
        <taxon>Bacteroidota</taxon>
        <taxon>Cytophagia</taxon>
        <taxon>Cytophagales</taxon>
        <taxon>Roseivirgaceae</taxon>
        <taxon>Roseivirga</taxon>
    </lineage>
</organism>
<evidence type="ECO:0008006" key="7">
    <source>
        <dbReference type="Google" id="ProtNLM"/>
    </source>
</evidence>
<dbReference type="PIRSF" id="PIRSF006779">
    <property type="entry name" value="UCP006779"/>
    <property type="match status" value="1"/>
</dbReference>
<dbReference type="RefSeq" id="WP_189630157.1">
    <property type="nucleotide sequence ID" value="NZ_BNAG01000003.1"/>
</dbReference>
<dbReference type="InterPro" id="IPR046469">
    <property type="entry name" value="SAM_HAT_N"/>
</dbReference>
<feature type="domain" description="S-adenosyl-l-methionine hydroxide adenosyltransferase N-terminal" evidence="3">
    <location>
        <begin position="4"/>
        <end position="113"/>
    </location>
</feature>
<sequence>MTLITFTSDFGLSDHYVAQCKARILAEHPEAHIIDISHQIRPFDLAHLAHTVGSVFQDFPEGTIHLIGGEASAASSQDYLLAEVEKHFFVVPDSGILSLISERIPGHAIKLSIKKNAYREVPALVGKLAKGASPESLGEVTESFKQYVKRKSRATKKEISGHVIHVDRYGNLITNIEKVDFDILSRERKYVIYFGREQAHTVQKSINEVDPGDVFVVFTDGEKMMLGINQGNGSQLLGLEYDSPVTIQFED</sequence>
<keyword evidence="1" id="KW-0949">S-adenosyl-L-methionine</keyword>
<proteinExistence type="inferred from homology"/>
<evidence type="ECO:0000259" key="4">
    <source>
        <dbReference type="Pfam" id="PF20257"/>
    </source>
</evidence>
<dbReference type="InterPro" id="IPR023228">
    <property type="entry name" value="SAM_OH_AdoTrfase_N_sf"/>
</dbReference>
<comment type="caution">
    <text evidence="5">The sequence shown here is derived from an EMBL/GenBank/DDBJ whole genome shotgun (WGS) entry which is preliminary data.</text>
</comment>
<evidence type="ECO:0000256" key="2">
    <source>
        <dbReference type="ARBA" id="ARBA00024035"/>
    </source>
</evidence>
<accession>A0ABQ3I828</accession>
<evidence type="ECO:0000313" key="5">
    <source>
        <dbReference type="EMBL" id="GHE65217.1"/>
    </source>
</evidence>
<evidence type="ECO:0000313" key="6">
    <source>
        <dbReference type="Proteomes" id="UP000658258"/>
    </source>
</evidence>
<evidence type="ECO:0000259" key="3">
    <source>
        <dbReference type="Pfam" id="PF01887"/>
    </source>
</evidence>
<gene>
    <name evidence="5" type="ORF">GCM10011340_20370</name>
</gene>
<dbReference type="InterPro" id="IPR023227">
    <property type="entry name" value="SAM_OH_AdoTrfase_C_sf"/>
</dbReference>
<reference evidence="6" key="1">
    <citation type="journal article" date="2019" name="Int. J. Syst. Evol. Microbiol.">
        <title>The Global Catalogue of Microorganisms (GCM) 10K type strain sequencing project: providing services to taxonomists for standard genome sequencing and annotation.</title>
        <authorList>
            <consortium name="The Broad Institute Genomics Platform"/>
            <consortium name="The Broad Institute Genome Sequencing Center for Infectious Disease"/>
            <person name="Wu L."/>
            <person name="Ma J."/>
        </authorList>
    </citation>
    <scope>NUCLEOTIDE SEQUENCE [LARGE SCALE GENOMIC DNA]</scope>
    <source>
        <strain evidence="6">CGMCC 1.15111</strain>
    </source>
</reference>
<dbReference type="SUPFAM" id="SSF101852">
    <property type="entry name" value="Bacterial fluorinating enzyme, C-terminal domain"/>
    <property type="match status" value="1"/>
</dbReference>
<dbReference type="PANTHER" id="PTHR35092">
    <property type="entry name" value="CHLORINASE MJ1651"/>
    <property type="match status" value="1"/>
</dbReference>
<dbReference type="Proteomes" id="UP000658258">
    <property type="component" value="Unassembled WGS sequence"/>
</dbReference>
<feature type="domain" description="S-adenosyl-l-methionine hydroxide adenosyltransferase C-terminal" evidence="4">
    <location>
        <begin position="161"/>
        <end position="246"/>
    </location>
</feature>